<dbReference type="PANTHER" id="PTHR11070:SF2">
    <property type="entry name" value="ATP-DEPENDENT DNA HELICASE SRS2"/>
    <property type="match status" value="1"/>
</dbReference>
<keyword evidence="7" id="KW-0413">Isomerase</keyword>
<feature type="binding site" evidence="11">
    <location>
        <begin position="47"/>
        <end position="54"/>
    </location>
    <ligand>
        <name>ATP</name>
        <dbReference type="ChEBI" id="CHEBI:30616"/>
    </ligand>
</feature>
<dbReference type="Gene3D" id="1.10.10.160">
    <property type="match status" value="1"/>
</dbReference>
<keyword evidence="4 11" id="KW-0347">Helicase</keyword>
<dbReference type="EMBL" id="AE017308">
    <property type="protein sequence ID" value="AAT27977.1"/>
    <property type="molecule type" value="Genomic_DNA"/>
</dbReference>
<feature type="domain" description="UvrD-like helicase C-terminal" evidence="13">
    <location>
        <begin position="306"/>
        <end position="574"/>
    </location>
</feature>
<feature type="domain" description="UvrD-like helicase ATP-binding" evidence="12">
    <location>
        <begin position="26"/>
        <end position="305"/>
    </location>
</feature>
<dbReference type="GO" id="GO:0043138">
    <property type="term" value="F:3'-5' DNA helicase activity"/>
    <property type="evidence" value="ECO:0007669"/>
    <property type="project" value="UniProtKB-EC"/>
</dbReference>
<dbReference type="PROSITE" id="PS51198">
    <property type="entry name" value="UVRD_HELICASE_ATP_BIND"/>
    <property type="match status" value="1"/>
</dbReference>
<dbReference type="AlphaFoldDB" id="Q6KHF3"/>
<dbReference type="GO" id="GO:0016887">
    <property type="term" value="F:ATP hydrolysis activity"/>
    <property type="evidence" value="ECO:0007669"/>
    <property type="project" value="RHEA"/>
</dbReference>
<dbReference type="SUPFAM" id="SSF52540">
    <property type="entry name" value="P-loop containing nucleoside triphosphate hydrolases"/>
    <property type="match status" value="1"/>
</dbReference>
<dbReference type="GO" id="GO:0003677">
    <property type="term" value="F:DNA binding"/>
    <property type="evidence" value="ECO:0007669"/>
    <property type="project" value="UniProtKB-KW"/>
</dbReference>
<evidence type="ECO:0000256" key="7">
    <source>
        <dbReference type="ARBA" id="ARBA00023235"/>
    </source>
</evidence>
<keyword evidence="2 11" id="KW-0547">Nucleotide-binding</keyword>
<dbReference type="Proteomes" id="UP000009072">
    <property type="component" value="Chromosome"/>
</dbReference>
<evidence type="ECO:0000256" key="9">
    <source>
        <dbReference type="ARBA" id="ARBA00034808"/>
    </source>
</evidence>
<keyword evidence="3 11" id="KW-0378">Hydrolase</keyword>
<comment type="similarity">
    <text evidence="1">Belongs to the helicase family. UvrD subfamily.</text>
</comment>
<evidence type="ECO:0000259" key="12">
    <source>
        <dbReference type="PROSITE" id="PS51198"/>
    </source>
</evidence>
<dbReference type="Pfam" id="PF00580">
    <property type="entry name" value="UvrD-helicase"/>
    <property type="match status" value="1"/>
</dbReference>
<evidence type="ECO:0000256" key="3">
    <source>
        <dbReference type="ARBA" id="ARBA00022801"/>
    </source>
</evidence>
<dbReference type="InterPro" id="IPR014017">
    <property type="entry name" value="DNA_helicase_UvrD-like_C"/>
</dbReference>
<dbReference type="Gene3D" id="3.40.50.300">
    <property type="entry name" value="P-loop containing nucleotide triphosphate hydrolases"/>
    <property type="match status" value="2"/>
</dbReference>
<organism evidence="14 15">
    <name type="scientific">Mycoplasma mobile (strain ATCC 43663 / 163K / NCTC 11711)</name>
    <name type="common">Mesomycoplasma mobile</name>
    <dbReference type="NCBI Taxonomy" id="267748"/>
    <lineage>
        <taxon>Bacteria</taxon>
        <taxon>Bacillati</taxon>
        <taxon>Mycoplasmatota</taxon>
        <taxon>Mycoplasmoidales</taxon>
        <taxon>Metamycoplasmataceae</taxon>
        <taxon>Mesomycoplasma</taxon>
    </lineage>
</organism>
<keyword evidence="5 11" id="KW-0067">ATP-binding</keyword>
<dbReference type="InterPro" id="IPR027417">
    <property type="entry name" value="P-loop_NTPase"/>
</dbReference>
<dbReference type="InterPro" id="IPR014016">
    <property type="entry name" value="UvrD-like_ATP-bd"/>
</dbReference>
<dbReference type="OrthoDB" id="9810135at2"/>
<evidence type="ECO:0000256" key="11">
    <source>
        <dbReference type="PROSITE-ProRule" id="PRU00560"/>
    </source>
</evidence>
<dbReference type="GO" id="GO:0000725">
    <property type="term" value="P:recombinational repair"/>
    <property type="evidence" value="ECO:0007669"/>
    <property type="project" value="TreeGrafter"/>
</dbReference>
<protein>
    <recommendedName>
        <fullName evidence="9">DNA 3'-5' helicase</fullName>
        <ecNumber evidence="9">5.6.2.4</ecNumber>
    </recommendedName>
</protein>
<comment type="catalytic activity">
    <reaction evidence="8">
        <text>Couples ATP hydrolysis with the unwinding of duplex DNA by translocating in the 3'-5' direction.</text>
        <dbReference type="EC" id="5.6.2.4"/>
    </reaction>
</comment>
<evidence type="ECO:0000256" key="2">
    <source>
        <dbReference type="ARBA" id="ARBA00022741"/>
    </source>
</evidence>
<dbReference type="STRING" id="267748.MMOB4910"/>
<dbReference type="HOGENOM" id="CLU_004585_6_1_14"/>
<dbReference type="InterPro" id="IPR013986">
    <property type="entry name" value="DExx_box_DNA_helicase_dom_sf"/>
</dbReference>
<evidence type="ECO:0000259" key="13">
    <source>
        <dbReference type="PROSITE" id="PS51217"/>
    </source>
</evidence>
<evidence type="ECO:0000256" key="1">
    <source>
        <dbReference type="ARBA" id="ARBA00009922"/>
    </source>
</evidence>
<dbReference type="KEGG" id="mmo:MMOB4910"/>
<evidence type="ECO:0000313" key="14">
    <source>
        <dbReference type="EMBL" id="AAT27977.1"/>
    </source>
</evidence>
<name>Q6KHF3_MYCM1</name>
<comment type="catalytic activity">
    <reaction evidence="10">
        <text>ATP + H2O = ADP + phosphate + H(+)</text>
        <dbReference type="Rhea" id="RHEA:13065"/>
        <dbReference type="ChEBI" id="CHEBI:15377"/>
        <dbReference type="ChEBI" id="CHEBI:15378"/>
        <dbReference type="ChEBI" id="CHEBI:30616"/>
        <dbReference type="ChEBI" id="CHEBI:43474"/>
        <dbReference type="ChEBI" id="CHEBI:456216"/>
        <dbReference type="EC" id="5.6.2.4"/>
    </reaction>
</comment>
<accession>Q6KHF3</accession>
<proteinExistence type="inferred from homology"/>
<keyword evidence="15" id="KW-1185">Reference proteome</keyword>
<evidence type="ECO:0000313" key="15">
    <source>
        <dbReference type="Proteomes" id="UP000009072"/>
    </source>
</evidence>
<reference evidence="14 15" key="1">
    <citation type="journal article" date="2004" name="Genome Res.">
        <title>The complete genome and proteome of Mycoplasma mobile.</title>
        <authorList>
            <person name="Jaffe J.D."/>
            <person name="Stange-Thomann N."/>
            <person name="Smith C."/>
            <person name="DeCaprio D."/>
            <person name="Fisher S."/>
            <person name="Butler J."/>
            <person name="Calvo S."/>
            <person name="Elkins T."/>
            <person name="FitzGerald M.G."/>
            <person name="Hafez N."/>
            <person name="Kodira C.D."/>
            <person name="Major J."/>
            <person name="Wang S."/>
            <person name="Wilkinson J."/>
            <person name="Nicol R."/>
            <person name="Nusbaum C."/>
            <person name="Birren B."/>
            <person name="Berg H.C."/>
            <person name="Church G.M."/>
        </authorList>
    </citation>
    <scope>NUCLEOTIDE SEQUENCE [LARGE SCALE GENOMIC DNA]</scope>
    <source>
        <strain evidence="15">ATCC 43663 / 163K / NCTC 11711</strain>
    </source>
</reference>
<dbReference type="PANTHER" id="PTHR11070">
    <property type="entry name" value="UVRD / RECB / PCRA DNA HELICASE FAMILY MEMBER"/>
    <property type="match status" value="1"/>
</dbReference>
<dbReference type="GO" id="GO:0005524">
    <property type="term" value="F:ATP binding"/>
    <property type="evidence" value="ECO:0007669"/>
    <property type="project" value="UniProtKB-UniRule"/>
</dbReference>
<evidence type="ECO:0000256" key="6">
    <source>
        <dbReference type="ARBA" id="ARBA00023125"/>
    </source>
</evidence>
<dbReference type="PROSITE" id="PS51217">
    <property type="entry name" value="UVRD_HELICASE_CTER"/>
    <property type="match status" value="1"/>
</dbReference>
<evidence type="ECO:0000256" key="10">
    <source>
        <dbReference type="ARBA" id="ARBA00048988"/>
    </source>
</evidence>
<keyword evidence="6" id="KW-0238">DNA-binding</keyword>
<dbReference type="eggNOG" id="COG0210">
    <property type="taxonomic scope" value="Bacteria"/>
</dbReference>
<evidence type="ECO:0000256" key="8">
    <source>
        <dbReference type="ARBA" id="ARBA00034617"/>
    </source>
</evidence>
<dbReference type="Gene3D" id="1.10.486.10">
    <property type="entry name" value="PCRA, domain 4"/>
    <property type="match status" value="1"/>
</dbReference>
<evidence type="ECO:0000256" key="4">
    <source>
        <dbReference type="ARBA" id="ARBA00022806"/>
    </source>
</evidence>
<gene>
    <name evidence="14" type="primary">pcrA2</name>
    <name evidence="14" type="ordered locus">MMOB4910</name>
</gene>
<sequence>MKRTYMKKSNNELNEEPRIEDKLLEGLNDIQKSIVTLNSKTSSKVLASAGSGKTKVLTRRYAYLSSVLGIDYEKILVITLNEHSVDEMKNRISRFFSFDFEKTTNIHTFYTFCGKILREDIDKLGLPNDFILTDNTDKKQVLQQIFRHKNLKEGTVKLDEIFAFISANKIKNISPKDSYNEAKNDLIKLKAEFYMSYEKYLEKNKSIDYEDLVTKTFELLSEFPEIRKKWSQYFSYILIDEFQDLGFQEYEILKKIAMKTPIMIVGDTNQTIFSPKYTDVKYMSKFHEDFPNVQIFHLNKNYRSNKSIIEAVNNLMKKNNTSFESSIKEMEAQNLEEEKIVYQQAFSTDAEARWVVHKINKLKRNKVQLKDIAIFYRSSFYTKSFEDELEKAEINFQILDDNKFYERDEIKDCISFLRVLHDGSSTTFLRILNVPNRDVSVTFEKKLLEYAESRNENIYDALINLFKDTKKEVTSKMKLQWNTKNKTILLNLVNLINSFRKYRNALKKYPIYKSLHGFLEEVKYYDYLKDDDAGSDKEKNILELLNSIKIWENANRNKNLADYLEEISLISSKYKSPLSKNSVSLISAIHSKGTQFKNVFIVGLSEYIWPNIKSIEELEKTGSSDLIDNERRLFYIALTRAVDRIFLSDSQGFFNSDLKYKKSPSRFLNEIGIDLQQFTSNLSVDPNVNQESELEIGFIVMHDIFGEGTIMDINDDTVTIAFRHPHEAKTIRKNHPSLKKVN</sequence>
<dbReference type="InterPro" id="IPR000212">
    <property type="entry name" value="DNA_helicase_UvrD/REP"/>
</dbReference>
<dbReference type="Pfam" id="PF13361">
    <property type="entry name" value="UvrD_C"/>
    <property type="match status" value="1"/>
</dbReference>
<dbReference type="CDD" id="cd17932">
    <property type="entry name" value="DEXQc_UvrD"/>
    <property type="match status" value="1"/>
</dbReference>
<dbReference type="EC" id="5.6.2.4" evidence="9"/>
<evidence type="ECO:0000256" key="5">
    <source>
        <dbReference type="ARBA" id="ARBA00022840"/>
    </source>
</evidence>